<feature type="domain" description="Protein export membrane protein SecD/SecF C-terminal" evidence="10">
    <location>
        <begin position="266"/>
        <end position="442"/>
    </location>
</feature>
<dbReference type="InterPro" id="IPR005791">
    <property type="entry name" value="SecD"/>
</dbReference>
<comment type="caution">
    <text evidence="13">The sequence shown here is derived from an EMBL/GenBank/DDBJ whole genome shotgun (WGS) entry which is preliminary data.</text>
</comment>
<gene>
    <name evidence="9" type="primary">secD</name>
    <name evidence="13" type="ORF">UV59_C0007G0047</name>
</gene>
<accession>A0A0G1CJ04</accession>
<dbReference type="InterPro" id="IPR048634">
    <property type="entry name" value="SecD_SecF_C"/>
</dbReference>
<comment type="similarity">
    <text evidence="9">Belongs to the SecD/SecF family. SecD subfamily.</text>
</comment>
<keyword evidence="3 9" id="KW-1003">Cell membrane</keyword>
<dbReference type="InterPro" id="IPR054384">
    <property type="entry name" value="SecDF_P1_head"/>
</dbReference>
<feature type="transmembrane region" description="Helical" evidence="9">
    <location>
        <begin position="287"/>
        <end position="305"/>
    </location>
</feature>
<dbReference type="Proteomes" id="UP000034543">
    <property type="component" value="Unassembled WGS sequence"/>
</dbReference>
<dbReference type="PANTHER" id="PTHR30081">
    <property type="entry name" value="PROTEIN-EXPORT MEMBRANE PROTEIN SEC"/>
    <property type="match status" value="1"/>
</dbReference>
<evidence type="ECO:0000259" key="10">
    <source>
        <dbReference type="Pfam" id="PF02355"/>
    </source>
</evidence>
<feature type="domain" description="Protein translocase subunit SecDF P1" evidence="11">
    <location>
        <begin position="91"/>
        <end position="149"/>
    </location>
</feature>
<keyword evidence="6 9" id="KW-1133">Transmembrane helix</keyword>
<comment type="caution">
    <text evidence="9">Lacks conserved residue(s) required for the propagation of feature annotation.</text>
</comment>
<evidence type="ECO:0000256" key="3">
    <source>
        <dbReference type="ARBA" id="ARBA00022475"/>
    </source>
</evidence>
<keyword evidence="2 9" id="KW-0813">Transport</keyword>
<evidence type="ECO:0000256" key="1">
    <source>
        <dbReference type="ARBA" id="ARBA00004651"/>
    </source>
</evidence>
<dbReference type="AlphaFoldDB" id="A0A0G1CJ04"/>
<dbReference type="GO" id="GO:0006605">
    <property type="term" value="P:protein targeting"/>
    <property type="evidence" value="ECO:0007669"/>
    <property type="project" value="UniProtKB-UniRule"/>
</dbReference>
<keyword evidence="4 9" id="KW-0812">Transmembrane</keyword>
<keyword evidence="8 9" id="KW-0472">Membrane</keyword>
<keyword evidence="5 9" id="KW-0653">Protein transport</keyword>
<dbReference type="Pfam" id="PF02355">
    <property type="entry name" value="SecD_SecF_C"/>
    <property type="match status" value="1"/>
</dbReference>
<protein>
    <recommendedName>
        <fullName evidence="9">Protein translocase subunit SecD</fullName>
    </recommendedName>
</protein>
<evidence type="ECO:0000259" key="12">
    <source>
        <dbReference type="Pfam" id="PF22599"/>
    </source>
</evidence>
<dbReference type="PANTHER" id="PTHR30081:SF1">
    <property type="entry name" value="PROTEIN TRANSLOCASE SUBUNIT SECD"/>
    <property type="match status" value="1"/>
</dbReference>
<evidence type="ECO:0000256" key="9">
    <source>
        <dbReference type="HAMAP-Rule" id="MF_01463"/>
    </source>
</evidence>
<feature type="transmembrane region" description="Helical" evidence="9">
    <location>
        <begin position="413"/>
        <end position="435"/>
    </location>
</feature>
<dbReference type="InterPro" id="IPR055344">
    <property type="entry name" value="SecD_SecF_C_bact"/>
</dbReference>
<dbReference type="InterPro" id="IPR048631">
    <property type="entry name" value="SecD_1st"/>
</dbReference>
<evidence type="ECO:0000259" key="11">
    <source>
        <dbReference type="Pfam" id="PF21760"/>
    </source>
</evidence>
<dbReference type="Gene3D" id="1.20.1640.10">
    <property type="entry name" value="Multidrug efflux transporter AcrB transmembrane domain"/>
    <property type="match status" value="1"/>
</dbReference>
<evidence type="ECO:0000313" key="14">
    <source>
        <dbReference type="Proteomes" id="UP000034543"/>
    </source>
</evidence>
<dbReference type="Pfam" id="PF21760">
    <property type="entry name" value="SecD_1st"/>
    <property type="match status" value="1"/>
</dbReference>
<dbReference type="EMBL" id="LCFB01000007">
    <property type="protein sequence ID" value="KKS85464.1"/>
    <property type="molecule type" value="Genomic_DNA"/>
</dbReference>
<evidence type="ECO:0000256" key="4">
    <source>
        <dbReference type="ARBA" id="ARBA00022692"/>
    </source>
</evidence>
<proteinExistence type="inferred from homology"/>
<organism evidence="13 14">
    <name type="scientific">Candidatus Gottesmanbacteria bacterium GW2011_GWA1_43_11</name>
    <dbReference type="NCBI Taxonomy" id="1618436"/>
    <lineage>
        <taxon>Bacteria</taxon>
        <taxon>Candidatus Gottesmaniibacteriota</taxon>
    </lineage>
</organism>
<evidence type="ECO:0000256" key="5">
    <source>
        <dbReference type="ARBA" id="ARBA00022927"/>
    </source>
</evidence>
<sequence>MKASRRALLLIILITVVAFIIDLPEGLPVQFTAGPIKVNRIVSPPHIQIPQLGIDRKIETHLGLDLQGGMQLVLEAEMQDVPKESRTQALESAREVVERRVNFFGVSEPVVQTAQVNDSYRIIVELPGLTNPEQAVELIGQTAQLEFREYIENASPSGQLDFSEVTKPTGITGKDLKRAQLAFDSQTGEPIVDFELTPEGGKKFGEVTTRLVGKPLAIFLDDLPISSPVVRQPITDSRGTISGGFTIDEAKKLALQLSAGALPTPIKIIEQRSIGATLGSVSVEKSIRAGLIGLGFVAAFMILYYGSLGLIADTALIIYGLITFALFRLIPITLSLPGIAGFVLSIGMAVDSNILIFARYHEERAKGNSWQIAMELAFGRAWDSIRDANFTTIITAFILYNPLNWSFIPASGIVRGFALTLAIGVLVSLFTGIFVTRNLIRIFYRPQSHQDGTAAIPAKRSLLAKLPFLRMKQT</sequence>
<dbReference type="GO" id="GO:0005886">
    <property type="term" value="C:plasma membrane"/>
    <property type="evidence" value="ECO:0007669"/>
    <property type="project" value="UniProtKB-SubCell"/>
</dbReference>
<dbReference type="Pfam" id="PF22599">
    <property type="entry name" value="SecDF_P1_head"/>
    <property type="match status" value="1"/>
</dbReference>
<dbReference type="Gene3D" id="3.30.70.3400">
    <property type="match status" value="1"/>
</dbReference>
<evidence type="ECO:0000256" key="8">
    <source>
        <dbReference type="ARBA" id="ARBA00023136"/>
    </source>
</evidence>
<evidence type="ECO:0000313" key="13">
    <source>
        <dbReference type="EMBL" id="KKS85464.1"/>
    </source>
</evidence>
<evidence type="ECO:0000256" key="7">
    <source>
        <dbReference type="ARBA" id="ARBA00023010"/>
    </source>
</evidence>
<evidence type="ECO:0000256" key="2">
    <source>
        <dbReference type="ARBA" id="ARBA00022448"/>
    </source>
</evidence>
<dbReference type="NCBIfam" id="TIGR01129">
    <property type="entry name" value="secD"/>
    <property type="match status" value="1"/>
</dbReference>
<feature type="domain" description="SecDF P1 head subdomain" evidence="12">
    <location>
        <begin position="164"/>
        <end position="263"/>
    </location>
</feature>
<dbReference type="Gene3D" id="3.30.1360.200">
    <property type="match status" value="1"/>
</dbReference>
<evidence type="ECO:0000256" key="6">
    <source>
        <dbReference type="ARBA" id="ARBA00022989"/>
    </source>
</evidence>
<dbReference type="SUPFAM" id="SSF82866">
    <property type="entry name" value="Multidrug efflux transporter AcrB transmembrane domain"/>
    <property type="match status" value="1"/>
</dbReference>
<dbReference type="GO" id="GO:0043952">
    <property type="term" value="P:protein transport by the Sec complex"/>
    <property type="evidence" value="ECO:0007669"/>
    <property type="project" value="UniProtKB-UniRule"/>
</dbReference>
<dbReference type="InterPro" id="IPR001036">
    <property type="entry name" value="Acrflvin-R"/>
</dbReference>
<dbReference type="GO" id="GO:0015450">
    <property type="term" value="F:protein-transporting ATPase activity"/>
    <property type="evidence" value="ECO:0007669"/>
    <property type="project" value="InterPro"/>
</dbReference>
<dbReference type="NCBIfam" id="TIGR00916">
    <property type="entry name" value="2A0604s01"/>
    <property type="match status" value="1"/>
</dbReference>
<dbReference type="InterPro" id="IPR022813">
    <property type="entry name" value="SecD/SecF_arch_bac"/>
</dbReference>
<comment type="subunit">
    <text evidence="9">Forms a complex with SecF. Part of the essential Sec protein translocation apparatus which comprises SecA, SecYEG and auxiliary proteins SecDF. Other proteins may also be involved.</text>
</comment>
<dbReference type="GO" id="GO:0065002">
    <property type="term" value="P:intracellular protein transmembrane transport"/>
    <property type="evidence" value="ECO:0007669"/>
    <property type="project" value="UniProtKB-UniRule"/>
</dbReference>
<keyword evidence="7 9" id="KW-0811">Translocation</keyword>
<comment type="function">
    <text evidence="9">Part of the Sec protein translocase complex. Interacts with the SecYEG preprotein conducting channel. SecDF uses the proton motive force (PMF) to complete protein translocation after the ATP-dependent function of SecA.</text>
</comment>
<comment type="subcellular location">
    <subcellularLocation>
        <location evidence="1 9">Cell membrane</location>
        <topology evidence="1 9">Multi-pass membrane protein</topology>
    </subcellularLocation>
</comment>
<name>A0A0G1CJ04_9BACT</name>
<reference evidence="13 14" key="1">
    <citation type="journal article" date="2015" name="Nature">
        <title>rRNA introns, odd ribosomes, and small enigmatic genomes across a large radiation of phyla.</title>
        <authorList>
            <person name="Brown C.T."/>
            <person name="Hug L.A."/>
            <person name="Thomas B.C."/>
            <person name="Sharon I."/>
            <person name="Castelle C.J."/>
            <person name="Singh A."/>
            <person name="Wilkins M.J."/>
            <person name="Williams K.H."/>
            <person name="Banfield J.F."/>
        </authorList>
    </citation>
    <scope>NUCLEOTIDE SEQUENCE [LARGE SCALE GENOMIC DNA]</scope>
</reference>
<dbReference type="HAMAP" id="MF_01463_B">
    <property type="entry name" value="SecD_B"/>
    <property type="match status" value="1"/>
</dbReference>
<dbReference type="PATRIC" id="fig|1618436.3.peg.427"/>
<dbReference type="PRINTS" id="PR00702">
    <property type="entry name" value="ACRIFLAVINRP"/>
</dbReference>
<dbReference type="STRING" id="1618436.UV59_C0007G0047"/>